<comment type="caution">
    <text evidence="2">The sequence shown here is derived from an EMBL/GenBank/DDBJ whole genome shotgun (WGS) entry which is preliminary data.</text>
</comment>
<accession>A0A9Q3PVA0</accession>
<sequence>MEWVNDVGYTWALQEIKTSFQPPRIPKIIIKDSEPAMKLAIELVFPSSMHNYFTWHIRKTLIPNCHKCFQEDDWRYYQLSWSLLVSSKSTDEYDKNLEKIKVKSNDYLVHGHISQTTYSYSRKYFSLLGKARILTLEFKAALVLNLHTPTPGRILCQSSAIDFTSRKHQAG</sequence>
<gene>
    <name evidence="2" type="ORF">O181_113367</name>
</gene>
<dbReference type="OrthoDB" id="2437251at2759"/>
<proteinExistence type="predicted"/>
<dbReference type="Pfam" id="PF10551">
    <property type="entry name" value="MULE"/>
    <property type="match status" value="1"/>
</dbReference>
<dbReference type="Proteomes" id="UP000765509">
    <property type="component" value="Unassembled WGS sequence"/>
</dbReference>
<dbReference type="AlphaFoldDB" id="A0A9Q3PVA0"/>
<evidence type="ECO:0000313" key="2">
    <source>
        <dbReference type="EMBL" id="MBW0573652.1"/>
    </source>
</evidence>
<dbReference type="EMBL" id="AVOT02092541">
    <property type="protein sequence ID" value="MBW0573652.1"/>
    <property type="molecule type" value="Genomic_DNA"/>
</dbReference>
<reference evidence="2" key="1">
    <citation type="submission" date="2021-03" db="EMBL/GenBank/DDBJ databases">
        <title>Draft genome sequence of rust myrtle Austropuccinia psidii MF-1, a brazilian biotype.</title>
        <authorList>
            <person name="Quecine M.C."/>
            <person name="Pachon D.M.R."/>
            <person name="Bonatelli M.L."/>
            <person name="Correr F.H."/>
            <person name="Franceschini L.M."/>
            <person name="Leite T.F."/>
            <person name="Margarido G.R.A."/>
            <person name="Almeida C.A."/>
            <person name="Ferrarezi J.A."/>
            <person name="Labate C.A."/>
        </authorList>
    </citation>
    <scope>NUCLEOTIDE SEQUENCE</scope>
    <source>
        <strain evidence="2">MF-1</strain>
    </source>
</reference>
<evidence type="ECO:0000313" key="3">
    <source>
        <dbReference type="Proteomes" id="UP000765509"/>
    </source>
</evidence>
<organism evidence="2 3">
    <name type="scientific">Austropuccinia psidii MF-1</name>
    <dbReference type="NCBI Taxonomy" id="1389203"/>
    <lineage>
        <taxon>Eukaryota</taxon>
        <taxon>Fungi</taxon>
        <taxon>Dikarya</taxon>
        <taxon>Basidiomycota</taxon>
        <taxon>Pucciniomycotina</taxon>
        <taxon>Pucciniomycetes</taxon>
        <taxon>Pucciniales</taxon>
        <taxon>Sphaerophragmiaceae</taxon>
        <taxon>Austropuccinia</taxon>
    </lineage>
</organism>
<feature type="domain" description="MULE transposase" evidence="1">
    <location>
        <begin position="6"/>
        <end position="59"/>
    </location>
</feature>
<keyword evidence="3" id="KW-1185">Reference proteome</keyword>
<dbReference type="InterPro" id="IPR018289">
    <property type="entry name" value="MULE_transposase_dom"/>
</dbReference>
<protein>
    <recommendedName>
        <fullName evidence="1">MULE transposase domain-containing protein</fullName>
    </recommendedName>
</protein>
<evidence type="ECO:0000259" key="1">
    <source>
        <dbReference type="Pfam" id="PF10551"/>
    </source>
</evidence>
<name>A0A9Q3PVA0_9BASI</name>